<feature type="domain" description="YrdC-like" evidence="12">
    <location>
        <begin position="16"/>
        <end position="208"/>
    </location>
</feature>
<evidence type="ECO:0000259" key="12">
    <source>
        <dbReference type="PROSITE" id="PS51163"/>
    </source>
</evidence>
<dbReference type="GO" id="GO:0003725">
    <property type="term" value="F:double-stranded RNA binding"/>
    <property type="evidence" value="ECO:0007669"/>
    <property type="project" value="InterPro"/>
</dbReference>
<evidence type="ECO:0000256" key="6">
    <source>
        <dbReference type="ARBA" id="ARBA00022694"/>
    </source>
</evidence>
<keyword evidence="5" id="KW-0808">Transferase</keyword>
<dbReference type="EMBL" id="LAZR01009424">
    <property type="protein sequence ID" value="KKM72676.1"/>
    <property type="molecule type" value="Genomic_DNA"/>
</dbReference>
<evidence type="ECO:0000256" key="4">
    <source>
        <dbReference type="ARBA" id="ARBA00022490"/>
    </source>
</evidence>
<dbReference type="GO" id="GO:0000049">
    <property type="term" value="F:tRNA binding"/>
    <property type="evidence" value="ECO:0007669"/>
    <property type="project" value="TreeGrafter"/>
</dbReference>
<sequence length="220" mass="24231">MGFLVKLGGKELKDIKMYLQIAVENIIEGNVIAFPTNSVYGIGGDPQNLSVVNRIFEIKFRERSKGFLLLISDIEEALKIAEFNDVSKKLAEQFWPGQLTLILKKKEPSIIPPEVTGFKSTIGLRIPENEIILNILKLLKEGGYPGIIIGTSANYSGESPCVSGEQVAKKILSPIDLIIDGGKSKSQLSTTIVDCSTIKPEFIRIGKIPKEEILEFLSNQ</sequence>
<dbReference type="SUPFAM" id="SSF55821">
    <property type="entry name" value="YrdC/RibB"/>
    <property type="match status" value="1"/>
</dbReference>
<dbReference type="PANTHER" id="PTHR17490">
    <property type="entry name" value="SUA5"/>
    <property type="match status" value="1"/>
</dbReference>
<dbReference type="GO" id="GO:0008033">
    <property type="term" value="P:tRNA processing"/>
    <property type="evidence" value="ECO:0007669"/>
    <property type="project" value="UniProtKB-KW"/>
</dbReference>
<evidence type="ECO:0000256" key="7">
    <source>
        <dbReference type="ARBA" id="ARBA00022695"/>
    </source>
</evidence>
<dbReference type="InterPro" id="IPR050156">
    <property type="entry name" value="TC-AMP_synthase_SUA5"/>
</dbReference>
<evidence type="ECO:0000256" key="1">
    <source>
        <dbReference type="ARBA" id="ARBA00004496"/>
    </source>
</evidence>
<dbReference type="GO" id="GO:0005737">
    <property type="term" value="C:cytoplasm"/>
    <property type="evidence" value="ECO:0007669"/>
    <property type="project" value="UniProtKB-SubCell"/>
</dbReference>
<comment type="subcellular location">
    <subcellularLocation>
        <location evidence="1">Cytoplasm</location>
    </subcellularLocation>
</comment>
<evidence type="ECO:0000256" key="2">
    <source>
        <dbReference type="ARBA" id="ARBA00007663"/>
    </source>
</evidence>
<keyword evidence="6" id="KW-0819">tRNA processing</keyword>
<dbReference type="GO" id="GO:0005524">
    <property type="term" value="F:ATP binding"/>
    <property type="evidence" value="ECO:0007669"/>
    <property type="project" value="UniProtKB-KW"/>
</dbReference>
<name>A0A0F9KDE9_9ZZZZ</name>
<dbReference type="EC" id="2.7.7.87" evidence="3"/>
<comment type="similarity">
    <text evidence="2">Belongs to the SUA5 family.</text>
</comment>
<dbReference type="Gene3D" id="3.90.870.10">
    <property type="entry name" value="DHBP synthase"/>
    <property type="match status" value="1"/>
</dbReference>
<accession>A0A0F9KDE9</accession>
<evidence type="ECO:0000256" key="3">
    <source>
        <dbReference type="ARBA" id="ARBA00012584"/>
    </source>
</evidence>
<keyword evidence="4" id="KW-0963">Cytoplasm</keyword>
<dbReference type="NCBIfam" id="TIGR00057">
    <property type="entry name" value="L-threonylcarbamoyladenylate synthase"/>
    <property type="match status" value="1"/>
</dbReference>
<keyword evidence="7" id="KW-0548">Nucleotidyltransferase</keyword>
<organism evidence="13">
    <name type="scientific">marine sediment metagenome</name>
    <dbReference type="NCBI Taxonomy" id="412755"/>
    <lineage>
        <taxon>unclassified sequences</taxon>
        <taxon>metagenomes</taxon>
        <taxon>ecological metagenomes</taxon>
    </lineage>
</organism>
<keyword evidence="9" id="KW-0067">ATP-binding</keyword>
<reference evidence="13" key="1">
    <citation type="journal article" date="2015" name="Nature">
        <title>Complex archaea that bridge the gap between prokaryotes and eukaryotes.</title>
        <authorList>
            <person name="Spang A."/>
            <person name="Saw J.H."/>
            <person name="Jorgensen S.L."/>
            <person name="Zaremba-Niedzwiedzka K."/>
            <person name="Martijn J."/>
            <person name="Lind A.E."/>
            <person name="van Eijk R."/>
            <person name="Schleper C."/>
            <person name="Guy L."/>
            <person name="Ettema T.J."/>
        </authorList>
    </citation>
    <scope>NUCLEOTIDE SEQUENCE</scope>
</reference>
<dbReference type="PANTHER" id="PTHR17490:SF16">
    <property type="entry name" value="THREONYLCARBAMOYL-AMP SYNTHASE"/>
    <property type="match status" value="1"/>
</dbReference>
<dbReference type="Pfam" id="PF01300">
    <property type="entry name" value="Sua5_yciO_yrdC"/>
    <property type="match status" value="1"/>
</dbReference>
<protein>
    <recommendedName>
        <fullName evidence="10">L-threonylcarbamoyladenylate synthase</fullName>
        <ecNumber evidence="3">2.7.7.87</ecNumber>
    </recommendedName>
    <alternativeName>
        <fullName evidence="10">L-threonylcarbamoyladenylate synthase</fullName>
    </alternativeName>
</protein>
<comment type="catalytic activity">
    <reaction evidence="11">
        <text>L-threonine + hydrogencarbonate + ATP = L-threonylcarbamoyladenylate + diphosphate + H2O</text>
        <dbReference type="Rhea" id="RHEA:36407"/>
        <dbReference type="ChEBI" id="CHEBI:15377"/>
        <dbReference type="ChEBI" id="CHEBI:17544"/>
        <dbReference type="ChEBI" id="CHEBI:30616"/>
        <dbReference type="ChEBI" id="CHEBI:33019"/>
        <dbReference type="ChEBI" id="CHEBI:57926"/>
        <dbReference type="ChEBI" id="CHEBI:73682"/>
        <dbReference type="EC" id="2.7.7.87"/>
    </reaction>
</comment>
<proteinExistence type="inferred from homology"/>
<dbReference type="GO" id="GO:0006450">
    <property type="term" value="P:regulation of translational fidelity"/>
    <property type="evidence" value="ECO:0007669"/>
    <property type="project" value="TreeGrafter"/>
</dbReference>
<dbReference type="AlphaFoldDB" id="A0A0F9KDE9"/>
<dbReference type="GO" id="GO:0061710">
    <property type="term" value="F:L-threonylcarbamoyladenylate synthase"/>
    <property type="evidence" value="ECO:0007669"/>
    <property type="project" value="UniProtKB-EC"/>
</dbReference>
<evidence type="ECO:0000313" key="13">
    <source>
        <dbReference type="EMBL" id="KKM72676.1"/>
    </source>
</evidence>
<dbReference type="InterPro" id="IPR017945">
    <property type="entry name" value="DHBP_synth_RibB-like_a/b_dom"/>
</dbReference>
<evidence type="ECO:0000256" key="9">
    <source>
        <dbReference type="ARBA" id="ARBA00022840"/>
    </source>
</evidence>
<gene>
    <name evidence="13" type="ORF">LCGC14_1418140</name>
</gene>
<evidence type="ECO:0000256" key="11">
    <source>
        <dbReference type="ARBA" id="ARBA00048366"/>
    </source>
</evidence>
<evidence type="ECO:0000256" key="10">
    <source>
        <dbReference type="ARBA" id="ARBA00029774"/>
    </source>
</evidence>
<comment type="caution">
    <text evidence="13">The sequence shown here is derived from an EMBL/GenBank/DDBJ whole genome shotgun (WGS) entry which is preliminary data.</text>
</comment>
<dbReference type="InterPro" id="IPR006070">
    <property type="entry name" value="Sua5-like_dom"/>
</dbReference>
<evidence type="ECO:0000256" key="8">
    <source>
        <dbReference type="ARBA" id="ARBA00022741"/>
    </source>
</evidence>
<dbReference type="PROSITE" id="PS51163">
    <property type="entry name" value="YRDC"/>
    <property type="match status" value="1"/>
</dbReference>
<evidence type="ECO:0000256" key="5">
    <source>
        <dbReference type="ARBA" id="ARBA00022679"/>
    </source>
</evidence>
<keyword evidence="8" id="KW-0547">Nucleotide-binding</keyword>